<proteinExistence type="predicted"/>
<evidence type="ECO:0008006" key="3">
    <source>
        <dbReference type="Google" id="ProtNLM"/>
    </source>
</evidence>
<accession>A0A150R725</accession>
<dbReference type="AlphaFoldDB" id="A0A150R725"/>
<dbReference type="Proteomes" id="UP000075635">
    <property type="component" value="Unassembled WGS sequence"/>
</dbReference>
<protein>
    <recommendedName>
        <fullName evidence="3">CBM-cenC domain-containing protein</fullName>
    </recommendedName>
</protein>
<name>A0A150R725_SORCE</name>
<dbReference type="Pfam" id="PF22825">
    <property type="entry name" value="HpiC1-like"/>
    <property type="match status" value="1"/>
</dbReference>
<organism evidence="1 2">
    <name type="scientific">Sorangium cellulosum</name>
    <name type="common">Polyangium cellulosum</name>
    <dbReference type="NCBI Taxonomy" id="56"/>
    <lineage>
        <taxon>Bacteria</taxon>
        <taxon>Pseudomonadati</taxon>
        <taxon>Myxococcota</taxon>
        <taxon>Polyangia</taxon>
        <taxon>Polyangiales</taxon>
        <taxon>Polyangiaceae</taxon>
        <taxon>Sorangium</taxon>
    </lineage>
</organism>
<evidence type="ECO:0000313" key="2">
    <source>
        <dbReference type="Proteomes" id="UP000075635"/>
    </source>
</evidence>
<reference evidence="1 2" key="1">
    <citation type="submission" date="2014-02" db="EMBL/GenBank/DDBJ databases">
        <title>The small core and large imbalanced accessory genome model reveals a collaborative survival strategy of Sorangium cellulosum strains in nature.</title>
        <authorList>
            <person name="Han K."/>
            <person name="Peng R."/>
            <person name="Blom J."/>
            <person name="Li Y.-Z."/>
        </authorList>
    </citation>
    <scope>NUCLEOTIDE SEQUENCE [LARGE SCALE GENOMIC DNA]</scope>
    <source>
        <strain evidence="1 2">So0011-07</strain>
    </source>
</reference>
<evidence type="ECO:0000313" key="1">
    <source>
        <dbReference type="EMBL" id="KYF76089.1"/>
    </source>
</evidence>
<dbReference type="InterPro" id="IPR054720">
    <property type="entry name" value="HpiC1"/>
</dbReference>
<sequence length="222" mass="23207">MLTQRTDILPFYASNGWDTACGNRDSIVNNWCGIDPASCNAVRSGSCSATCGTPPPPLTITNAQIEAVTTPQFGRIDGFGPYGGWALHSSYPRSGNSGLGQRFGFYSAGASETVGQVLSARFAANRVYTFRSFAQGGGDNTGTVPYEIGYAATDGVLSSFRLLARRVHSTGAGWVKTSGVTYITGSTGAELGKQIIVRLGDGAAGGSSDIWFDNLELVPTVP</sequence>
<gene>
    <name evidence="1" type="ORF">BE17_51145</name>
</gene>
<dbReference type="Gene3D" id="2.60.120.260">
    <property type="entry name" value="Galactose-binding domain-like"/>
    <property type="match status" value="1"/>
</dbReference>
<comment type="caution">
    <text evidence="1">The sequence shown here is derived from an EMBL/GenBank/DDBJ whole genome shotgun (WGS) entry which is preliminary data.</text>
</comment>
<dbReference type="EMBL" id="JEMB01003051">
    <property type="protein sequence ID" value="KYF76089.1"/>
    <property type="molecule type" value="Genomic_DNA"/>
</dbReference>